<gene>
    <name evidence="1" type="ORF">ISN44_As09g021980</name>
</gene>
<feature type="non-terminal residue" evidence="1">
    <location>
        <position position="1"/>
    </location>
</feature>
<sequence>EYDTAVFWLAEEIPTSSGPNHSISRNIKLALEKLGILSLGVIRVYAPEKPSSIEAEWCDPRIYYYFEDECLRVLRALEARGFKVFLVQSDDEAEVFRSADSIFDCTRTLDGSIPVVSIPMDFDSVSCTSSTSWETDTDPDNSDPENLYFSSLTFE</sequence>
<evidence type="ECO:0000313" key="2">
    <source>
        <dbReference type="Proteomes" id="UP000694251"/>
    </source>
</evidence>
<name>A0A8T2AI42_ARASU</name>
<accession>A0A8T2AI42</accession>
<dbReference type="AlphaFoldDB" id="A0A8T2AI42"/>
<dbReference type="Proteomes" id="UP000694251">
    <property type="component" value="Chromosome 9"/>
</dbReference>
<protein>
    <submittedName>
        <fullName evidence="1">Uncharacterized protein</fullName>
    </submittedName>
</protein>
<evidence type="ECO:0000313" key="1">
    <source>
        <dbReference type="EMBL" id="KAG7573972.1"/>
    </source>
</evidence>
<reference evidence="1 2" key="1">
    <citation type="submission" date="2020-12" db="EMBL/GenBank/DDBJ databases">
        <title>Concerted genomic and epigenomic changes stabilize Arabidopsis allopolyploids.</title>
        <authorList>
            <person name="Chen Z."/>
        </authorList>
    </citation>
    <scope>NUCLEOTIDE SEQUENCE [LARGE SCALE GENOMIC DNA]</scope>
    <source>
        <strain evidence="1">As9502</strain>
        <tissue evidence="1">Leaf</tissue>
    </source>
</reference>
<organism evidence="1 2">
    <name type="scientific">Arabidopsis suecica</name>
    <name type="common">Swedish thale-cress</name>
    <name type="synonym">Cardaminopsis suecica</name>
    <dbReference type="NCBI Taxonomy" id="45249"/>
    <lineage>
        <taxon>Eukaryota</taxon>
        <taxon>Viridiplantae</taxon>
        <taxon>Streptophyta</taxon>
        <taxon>Embryophyta</taxon>
        <taxon>Tracheophyta</taxon>
        <taxon>Spermatophyta</taxon>
        <taxon>Magnoliopsida</taxon>
        <taxon>eudicotyledons</taxon>
        <taxon>Gunneridae</taxon>
        <taxon>Pentapetalae</taxon>
        <taxon>rosids</taxon>
        <taxon>malvids</taxon>
        <taxon>Brassicales</taxon>
        <taxon>Brassicaceae</taxon>
        <taxon>Camelineae</taxon>
        <taxon>Arabidopsis</taxon>
    </lineage>
</organism>
<proteinExistence type="predicted"/>
<dbReference type="OrthoDB" id="10308604at2759"/>
<comment type="caution">
    <text evidence="1">The sequence shown here is derived from an EMBL/GenBank/DDBJ whole genome shotgun (WGS) entry which is preliminary data.</text>
</comment>
<keyword evidence="2" id="KW-1185">Reference proteome</keyword>
<dbReference type="EMBL" id="JAEFBJ010000009">
    <property type="protein sequence ID" value="KAG7573972.1"/>
    <property type="molecule type" value="Genomic_DNA"/>
</dbReference>